<dbReference type="AlphaFoldDB" id="A0A6C0IEM5"/>
<evidence type="ECO:0000256" key="1">
    <source>
        <dbReference type="SAM" id="Phobius"/>
    </source>
</evidence>
<accession>A0A6C0IEM5</accession>
<evidence type="ECO:0008006" key="3">
    <source>
        <dbReference type="Google" id="ProtNLM"/>
    </source>
</evidence>
<protein>
    <recommendedName>
        <fullName evidence="3">Glycosyltransferase GT-D fold domain-containing protein</fullName>
    </recommendedName>
</protein>
<feature type="transmembrane region" description="Helical" evidence="1">
    <location>
        <begin position="7"/>
        <end position="25"/>
    </location>
</feature>
<keyword evidence="1" id="KW-0812">Transmembrane</keyword>
<reference evidence="2" key="1">
    <citation type="journal article" date="2020" name="Nature">
        <title>Giant virus diversity and host interactions through global metagenomics.</title>
        <authorList>
            <person name="Schulz F."/>
            <person name="Roux S."/>
            <person name="Paez-Espino D."/>
            <person name="Jungbluth S."/>
            <person name="Walsh D.A."/>
            <person name="Denef V.J."/>
            <person name="McMahon K.D."/>
            <person name="Konstantinidis K.T."/>
            <person name="Eloe-Fadrosh E.A."/>
            <person name="Kyrpides N.C."/>
            <person name="Woyke T."/>
        </authorList>
    </citation>
    <scope>NUCLEOTIDE SEQUENCE</scope>
    <source>
        <strain evidence="2">GVMAG-M-3300023184-77</strain>
    </source>
</reference>
<keyword evidence="1" id="KW-1133">Transmembrane helix</keyword>
<proteinExistence type="predicted"/>
<sequence>MRNKKIKYLYLIIILIILITLLYIFNNIESFDEENLKGNSKEHLEIILKWIDDDKKFGLVRPNDGEYTIMNDSTITNIDNWTYNKGDRIKDDLINSLKKDLPNLYIGIPCNCCIQGKEIQEFYKDKIQIPESRKTYGNIFVNANYKKFIDFIKNYKKDIYYVGPGKKYSEEIKIKDRFIIDKKLVNNWNVQHEIITNKLVNWISNKKDSLILFSAGPITKIWIPLLLEKYPNNIYLDVGSSLDVYLNEEPNLRSYQVDDKSDDYNKICDFNNS</sequence>
<dbReference type="EMBL" id="MN740165">
    <property type="protein sequence ID" value="QHT91544.1"/>
    <property type="molecule type" value="Genomic_DNA"/>
</dbReference>
<organism evidence="2">
    <name type="scientific">viral metagenome</name>
    <dbReference type="NCBI Taxonomy" id="1070528"/>
    <lineage>
        <taxon>unclassified sequences</taxon>
        <taxon>metagenomes</taxon>
        <taxon>organismal metagenomes</taxon>
    </lineage>
</organism>
<name>A0A6C0IEM5_9ZZZZ</name>
<keyword evidence="1" id="KW-0472">Membrane</keyword>
<evidence type="ECO:0000313" key="2">
    <source>
        <dbReference type="EMBL" id="QHT91544.1"/>
    </source>
</evidence>